<organism evidence="1 2">
    <name type="scientific">Brachionus plicatilis</name>
    <name type="common">Marine rotifer</name>
    <name type="synonym">Brachionus muelleri</name>
    <dbReference type="NCBI Taxonomy" id="10195"/>
    <lineage>
        <taxon>Eukaryota</taxon>
        <taxon>Metazoa</taxon>
        <taxon>Spiralia</taxon>
        <taxon>Gnathifera</taxon>
        <taxon>Rotifera</taxon>
        <taxon>Eurotatoria</taxon>
        <taxon>Monogononta</taxon>
        <taxon>Pseudotrocha</taxon>
        <taxon>Ploima</taxon>
        <taxon>Brachionidae</taxon>
        <taxon>Brachionus</taxon>
    </lineage>
</organism>
<keyword evidence="2" id="KW-1185">Reference proteome</keyword>
<gene>
    <name evidence="1" type="ORF">BpHYR1_038020</name>
</gene>
<evidence type="ECO:0000313" key="2">
    <source>
        <dbReference type="Proteomes" id="UP000276133"/>
    </source>
</evidence>
<dbReference type="AlphaFoldDB" id="A0A3M7QPF0"/>
<reference evidence="1 2" key="1">
    <citation type="journal article" date="2018" name="Sci. Rep.">
        <title>Genomic signatures of local adaptation to the degree of environmental predictability in rotifers.</title>
        <authorList>
            <person name="Franch-Gras L."/>
            <person name="Hahn C."/>
            <person name="Garcia-Roger E.M."/>
            <person name="Carmona M.J."/>
            <person name="Serra M."/>
            <person name="Gomez A."/>
        </authorList>
    </citation>
    <scope>NUCLEOTIDE SEQUENCE [LARGE SCALE GENOMIC DNA]</scope>
    <source>
        <strain evidence="1">HYR1</strain>
    </source>
</reference>
<dbReference type="Proteomes" id="UP000276133">
    <property type="component" value="Unassembled WGS sequence"/>
</dbReference>
<comment type="caution">
    <text evidence="1">The sequence shown here is derived from an EMBL/GenBank/DDBJ whole genome shotgun (WGS) entry which is preliminary data.</text>
</comment>
<protein>
    <submittedName>
        <fullName evidence="1">Uncharacterized protein</fullName>
    </submittedName>
</protein>
<proteinExistence type="predicted"/>
<sequence>MFNALSYSFIFFGSFSNSFKLDQTKRRRAEFSQLNTYNEQKKYIEKIQPYKGVDILTKLDRRSVMDSSLNILVKYERSVLLVRKGNLRIDLVVVVEVVRDKSRGARQP</sequence>
<accession>A0A3M7QPF0</accession>
<evidence type="ECO:0000313" key="1">
    <source>
        <dbReference type="EMBL" id="RNA13276.1"/>
    </source>
</evidence>
<name>A0A3M7QPF0_BRAPC</name>
<dbReference type="EMBL" id="REGN01005458">
    <property type="protein sequence ID" value="RNA13276.1"/>
    <property type="molecule type" value="Genomic_DNA"/>
</dbReference>